<evidence type="ECO:0000256" key="6">
    <source>
        <dbReference type="ARBA" id="ARBA00023139"/>
    </source>
</evidence>
<evidence type="ECO:0000256" key="7">
    <source>
        <dbReference type="ARBA" id="ARBA00023224"/>
    </source>
</evidence>
<feature type="region of interest" description="Disordered" evidence="11">
    <location>
        <begin position="1"/>
        <end position="26"/>
    </location>
</feature>
<dbReference type="GO" id="GO:0007188">
    <property type="term" value="P:adenylate cyclase-modulating G protein-coupled receptor signaling pathway"/>
    <property type="evidence" value="ECO:0007669"/>
    <property type="project" value="TreeGrafter"/>
</dbReference>
<evidence type="ECO:0000256" key="9">
    <source>
        <dbReference type="PIRSR" id="PIRSR601019-1"/>
    </source>
</evidence>
<dbReference type="AlphaFoldDB" id="A0A7S2FVX5"/>
<accession>A0A7S2FVX5</accession>
<dbReference type="GO" id="GO:0003924">
    <property type="term" value="F:GTPase activity"/>
    <property type="evidence" value="ECO:0007669"/>
    <property type="project" value="InterPro"/>
</dbReference>
<dbReference type="InterPro" id="IPR011025">
    <property type="entry name" value="GproteinA_insert"/>
</dbReference>
<dbReference type="EMBL" id="HBGT01017305">
    <property type="protein sequence ID" value="CAD9417996.1"/>
    <property type="molecule type" value="Transcribed_RNA"/>
</dbReference>
<evidence type="ECO:0000256" key="11">
    <source>
        <dbReference type="SAM" id="MobiDB-lite"/>
    </source>
</evidence>
<keyword evidence="2 10" id="KW-0479">Metal-binding</keyword>
<feature type="binding site" evidence="9">
    <location>
        <begin position="180"/>
        <end position="186"/>
    </location>
    <ligand>
        <name>GTP</name>
        <dbReference type="ChEBI" id="CHEBI:37565"/>
    </ligand>
</feature>
<keyword evidence="8" id="KW-0449">Lipoprotein</keyword>
<evidence type="ECO:0000256" key="3">
    <source>
        <dbReference type="ARBA" id="ARBA00022741"/>
    </source>
</evidence>
<dbReference type="SMART" id="SM00275">
    <property type="entry name" value="G_alpha"/>
    <property type="match status" value="1"/>
</dbReference>
<name>A0A7S2FVX5_9STRA</name>
<proteinExistence type="predicted"/>
<dbReference type="GO" id="GO:0005525">
    <property type="term" value="F:GTP binding"/>
    <property type="evidence" value="ECO:0007669"/>
    <property type="project" value="UniProtKB-KW"/>
</dbReference>
<dbReference type="Gene3D" id="1.10.400.10">
    <property type="entry name" value="GI Alpha 1, domain 2-like"/>
    <property type="match status" value="1"/>
</dbReference>
<dbReference type="PROSITE" id="PS51882">
    <property type="entry name" value="G_ALPHA"/>
    <property type="match status" value="1"/>
</dbReference>
<keyword evidence="3 9" id="KW-0547">Nucleotide-binding</keyword>
<dbReference type="InterPro" id="IPR027417">
    <property type="entry name" value="P-loop_NTPase"/>
</dbReference>
<feature type="binding site" evidence="9">
    <location>
        <begin position="205"/>
        <end position="209"/>
    </location>
    <ligand>
        <name>GTP</name>
        <dbReference type="ChEBI" id="CHEBI:37565"/>
    </ligand>
</feature>
<dbReference type="Pfam" id="PF00503">
    <property type="entry name" value="G-alpha"/>
    <property type="match status" value="1"/>
</dbReference>
<keyword evidence="6" id="KW-0564">Palmitate</keyword>
<protein>
    <submittedName>
        <fullName evidence="12">Uncharacterized protein</fullName>
    </submittedName>
</protein>
<evidence type="ECO:0000256" key="10">
    <source>
        <dbReference type="PIRSR" id="PIRSR601019-2"/>
    </source>
</evidence>
<dbReference type="GO" id="GO:0031683">
    <property type="term" value="F:G-protein beta/gamma-subunit complex binding"/>
    <property type="evidence" value="ECO:0007669"/>
    <property type="project" value="InterPro"/>
</dbReference>
<organism evidence="12">
    <name type="scientific">Florenciella parvula</name>
    <dbReference type="NCBI Taxonomy" id="236787"/>
    <lineage>
        <taxon>Eukaryota</taxon>
        <taxon>Sar</taxon>
        <taxon>Stramenopiles</taxon>
        <taxon>Ochrophyta</taxon>
        <taxon>Dictyochophyceae</taxon>
        <taxon>Florenciellales</taxon>
        <taxon>Florenciella</taxon>
    </lineage>
</organism>
<keyword evidence="1" id="KW-0519">Myristate</keyword>
<evidence type="ECO:0000256" key="5">
    <source>
        <dbReference type="ARBA" id="ARBA00023134"/>
    </source>
</evidence>
<dbReference type="GO" id="GO:0001664">
    <property type="term" value="F:G protein-coupled receptor binding"/>
    <property type="evidence" value="ECO:0007669"/>
    <property type="project" value="TreeGrafter"/>
</dbReference>
<feature type="binding site" evidence="9">
    <location>
        <begin position="47"/>
        <end position="52"/>
    </location>
    <ligand>
        <name>GTP</name>
        <dbReference type="ChEBI" id="CHEBI:37565"/>
    </ligand>
</feature>
<dbReference type="CDD" id="cd00066">
    <property type="entry name" value="G-alpha"/>
    <property type="match status" value="1"/>
</dbReference>
<keyword evidence="4 10" id="KW-0460">Magnesium</keyword>
<feature type="compositionally biased region" description="Basic and acidic residues" evidence="11">
    <location>
        <begin position="11"/>
        <end position="26"/>
    </location>
</feature>
<keyword evidence="5 9" id="KW-0342">GTP-binding</keyword>
<dbReference type="SUPFAM" id="SSF47895">
    <property type="entry name" value="Transducin (alpha subunit), insertion domain"/>
    <property type="match status" value="1"/>
</dbReference>
<gene>
    <name evidence="12" type="ORF">FPAR1323_LOCUS9209</name>
</gene>
<dbReference type="GO" id="GO:0046872">
    <property type="term" value="F:metal ion binding"/>
    <property type="evidence" value="ECO:0007669"/>
    <property type="project" value="UniProtKB-KW"/>
</dbReference>
<feature type="binding site" evidence="10">
    <location>
        <position position="51"/>
    </location>
    <ligand>
        <name>Mg(2+)</name>
        <dbReference type="ChEBI" id="CHEBI:18420"/>
    </ligand>
</feature>
<feature type="binding site" evidence="9">
    <location>
        <position position="339"/>
    </location>
    <ligand>
        <name>GTP</name>
        <dbReference type="ChEBI" id="CHEBI:37565"/>
    </ligand>
</feature>
<dbReference type="GO" id="GO:0005834">
    <property type="term" value="C:heterotrimeric G-protein complex"/>
    <property type="evidence" value="ECO:0007669"/>
    <property type="project" value="TreeGrafter"/>
</dbReference>
<dbReference type="InterPro" id="IPR001019">
    <property type="entry name" value="Gprotein_alpha_su"/>
</dbReference>
<dbReference type="SUPFAM" id="SSF52540">
    <property type="entry name" value="P-loop containing nucleoside triphosphate hydrolases"/>
    <property type="match status" value="1"/>
</dbReference>
<evidence type="ECO:0000256" key="2">
    <source>
        <dbReference type="ARBA" id="ARBA00022723"/>
    </source>
</evidence>
<evidence type="ECO:0000256" key="1">
    <source>
        <dbReference type="ARBA" id="ARBA00022707"/>
    </source>
</evidence>
<keyword evidence="7" id="KW-0807">Transducer</keyword>
<dbReference type="PRINTS" id="PR00318">
    <property type="entry name" value="GPROTEINA"/>
</dbReference>
<reference evidence="12" key="1">
    <citation type="submission" date="2021-01" db="EMBL/GenBank/DDBJ databases">
        <authorList>
            <person name="Corre E."/>
            <person name="Pelletier E."/>
            <person name="Niang G."/>
            <person name="Scheremetjew M."/>
            <person name="Finn R."/>
            <person name="Kale V."/>
            <person name="Holt S."/>
            <person name="Cochrane G."/>
            <person name="Meng A."/>
            <person name="Brown T."/>
            <person name="Cohen L."/>
        </authorList>
    </citation>
    <scope>NUCLEOTIDE SEQUENCE</scope>
    <source>
        <strain evidence="12">RCC1693</strain>
    </source>
</reference>
<dbReference type="PANTHER" id="PTHR10218">
    <property type="entry name" value="GTP-BINDING PROTEIN ALPHA SUBUNIT"/>
    <property type="match status" value="1"/>
</dbReference>
<evidence type="ECO:0000256" key="8">
    <source>
        <dbReference type="ARBA" id="ARBA00023288"/>
    </source>
</evidence>
<dbReference type="FunFam" id="3.40.50.300:FF:003800">
    <property type="entry name" value="Guanine nucleotide-binding protein G(k) subunit alpha"/>
    <property type="match status" value="1"/>
</dbReference>
<dbReference type="GO" id="GO:0005737">
    <property type="term" value="C:cytoplasm"/>
    <property type="evidence" value="ECO:0007669"/>
    <property type="project" value="TreeGrafter"/>
</dbReference>
<evidence type="ECO:0000313" key="12">
    <source>
        <dbReference type="EMBL" id="CAD9417996.1"/>
    </source>
</evidence>
<feature type="binding site" evidence="10">
    <location>
        <position position="186"/>
    </location>
    <ligand>
        <name>Mg(2+)</name>
        <dbReference type="ChEBI" id="CHEBI:18420"/>
    </ligand>
</feature>
<dbReference type="PANTHER" id="PTHR10218:SF302">
    <property type="entry name" value="GUANINE NUCLEOTIDE-BINDING PROTEIN ALPHA-5 SUBUNIT"/>
    <property type="match status" value="1"/>
</dbReference>
<feature type="binding site" evidence="9">
    <location>
        <begin position="274"/>
        <end position="277"/>
    </location>
    <ligand>
        <name>GTP</name>
        <dbReference type="ChEBI" id="CHEBI:37565"/>
    </ligand>
</feature>
<sequence>MGNCCGPGMSPEEREKEQRSRDIQKQAERDYYKGQEEIKLLLLGAGESGKSTVFKQMKILYGAGFSADDKANFRTKIHQNVLTGIQALCTAVMDLGLTGETDDDALELMDEILNISEGQVDLSEDKDIGNKLSSLWRDPAIQAAWDRRSEFHIIESHAAYFEKMDVICAPNYEPSKDDILASRVRTTGVIQEEYMIWGSKFVIIDVGGQTSERRKWVHHFDACQAILFVAALSEYDQYLFEDNTKNRMVDALELFEKICNEKLFKETHMILFLNKRDLFEQKIQHTAISSVPFFEDYAAEGRPENDKDAGMEYFKDKFMEQNKTKAPFRKDVFAHVTCATDTNNVEHIFNACKAIILKDTLSASGFMA</sequence>
<dbReference type="Gene3D" id="3.40.50.300">
    <property type="entry name" value="P-loop containing nucleotide triphosphate hydrolases"/>
    <property type="match status" value="1"/>
</dbReference>
<evidence type="ECO:0000256" key="4">
    <source>
        <dbReference type="ARBA" id="ARBA00022842"/>
    </source>
</evidence>